<feature type="compositionally biased region" description="Basic and acidic residues" evidence="1">
    <location>
        <begin position="534"/>
        <end position="551"/>
    </location>
</feature>
<feature type="region of interest" description="Disordered" evidence="1">
    <location>
        <begin position="471"/>
        <end position="511"/>
    </location>
</feature>
<dbReference type="KEGG" id="tatv:25785956"/>
<sequence>MSGDDNRDRYACWGGLWPGMGAEMSTHAGTGTSASAGYLYGVPPILAPRESRSGAAFGGTRPPAASASAPASAPAHPDRPIKREAHFPPSPTPDSARPPCRICLDADLQCPLSNCRCPHCVRGEPDRCIEAAMAFHQTETRDALHREHAFIRTSLHRIELLVAEDQRFLQRHERHLWQLERDNKDSEIRLLKAHIDALGNENRLLRRHDSLQNQHSQPPPAVPHPNLPVHEPPPVVYTGFSDALPVLNSGVPRFLAQPAGRSTSEAGILNRTPSLCDEYAGITPTSPEIVFDVFGVPGFARDATRANSPEWSPPSPTLMMRRSPKRSASAVDDGEAQLGMDGVAPRTSVAQSYIFTPASPQGASSPRIKRQRSMSHDYFLVTDVNAEPEADEGELQRLTMHAGHTPNRSLSSPSATATAAAIAAVTAAATAASTAAAAAAGPSGGGITPTAAPYLGFGINPSMRANANANEHTKTEFKPEVKPEMKSEIKPEMKSEIKPEMKSEVKSEMKSEVKSEMKSEVKSEMKSEVKPAVKPEVKGEIKPEAKAKAEETGTAEIDSFYENVMRNSPPLSQRNRRMTIPDVTEGLQSQMDEANRRQSRLNVASYSPPTNPGSSIIGSPASQRALLDAMDDNPLAGPLMIRNIPAQDEVFLQALNGRLGPISQGQDALPRVVQDLDMSAVPDDAERLEAQSDSGEDEDAPVKIERPIRREDSDSDSEPGPEVTLKLRHTSNFGAPFGRM</sequence>
<dbReference type="PANTHER" id="PTHR34403:SF14">
    <property type="entry name" value="OS05G0225800 PROTEIN"/>
    <property type="match status" value="1"/>
</dbReference>
<keyword evidence="3" id="KW-1185">Reference proteome</keyword>
<evidence type="ECO:0000313" key="3">
    <source>
        <dbReference type="Proteomes" id="UP000005426"/>
    </source>
</evidence>
<feature type="compositionally biased region" description="Basic and acidic residues" evidence="1">
    <location>
        <begin position="76"/>
        <end position="86"/>
    </location>
</feature>
<dbReference type="eggNOG" id="ENOG502SWUH">
    <property type="taxonomic scope" value="Eukaryota"/>
</dbReference>
<gene>
    <name evidence="2" type="ORF">TRIATDRAFT_86167</name>
</gene>
<feature type="region of interest" description="Disordered" evidence="1">
    <location>
        <begin position="534"/>
        <end position="553"/>
    </location>
</feature>
<comment type="caution">
    <text evidence="2">The sequence shown here is derived from an EMBL/GenBank/DDBJ whole genome shotgun (WGS) entry which is preliminary data.</text>
</comment>
<reference evidence="2 3" key="1">
    <citation type="journal article" date="2011" name="Genome Biol.">
        <title>Comparative genome sequence analysis underscores mycoparasitism as the ancestral life style of Trichoderma.</title>
        <authorList>
            <person name="Kubicek C.P."/>
            <person name="Herrera-Estrella A."/>
            <person name="Seidl-Seiboth V."/>
            <person name="Martinez D.A."/>
            <person name="Druzhinina I.S."/>
            <person name="Thon M."/>
            <person name="Zeilinger S."/>
            <person name="Casas-Flores S."/>
            <person name="Horwitz B.A."/>
            <person name="Mukherjee P.K."/>
            <person name="Mukherjee M."/>
            <person name="Kredics L."/>
            <person name="Alcaraz L.D."/>
            <person name="Aerts A."/>
            <person name="Antal Z."/>
            <person name="Atanasova L."/>
            <person name="Cervantes-Badillo M.G."/>
            <person name="Challacombe J."/>
            <person name="Chertkov O."/>
            <person name="McCluskey K."/>
            <person name="Coulpier F."/>
            <person name="Deshpande N."/>
            <person name="von Doehren H."/>
            <person name="Ebbole D.J."/>
            <person name="Esquivel-Naranjo E.U."/>
            <person name="Fekete E."/>
            <person name="Flipphi M."/>
            <person name="Glaser F."/>
            <person name="Gomez-Rodriguez E.Y."/>
            <person name="Gruber S."/>
            <person name="Han C."/>
            <person name="Henrissat B."/>
            <person name="Hermosa R."/>
            <person name="Hernandez-Onate M."/>
            <person name="Karaffa L."/>
            <person name="Kosti I."/>
            <person name="Le Crom S."/>
            <person name="Lindquist E."/>
            <person name="Lucas S."/>
            <person name="Luebeck M."/>
            <person name="Luebeck P.S."/>
            <person name="Margeot A."/>
            <person name="Metz B."/>
            <person name="Misra M."/>
            <person name="Nevalainen H."/>
            <person name="Omann M."/>
            <person name="Packer N."/>
            <person name="Perrone G."/>
            <person name="Uresti-Rivera E.E."/>
            <person name="Salamov A."/>
            <person name="Schmoll M."/>
            <person name="Seiboth B."/>
            <person name="Shapiro H."/>
            <person name="Sukno S."/>
            <person name="Tamayo-Ramos J.A."/>
            <person name="Tisch D."/>
            <person name="Wiest A."/>
            <person name="Wilkinson H.H."/>
            <person name="Zhang M."/>
            <person name="Coutinho P.M."/>
            <person name="Kenerley C.M."/>
            <person name="Monte E."/>
            <person name="Baker S.E."/>
            <person name="Grigoriev I.V."/>
        </authorList>
    </citation>
    <scope>NUCLEOTIDE SEQUENCE [LARGE SCALE GENOMIC DNA]</scope>
    <source>
        <strain evidence="3">ATCC 20476 / IMI 206040</strain>
    </source>
</reference>
<dbReference type="EMBL" id="ABDG02000026">
    <property type="protein sequence ID" value="EHK42982.1"/>
    <property type="molecule type" value="Genomic_DNA"/>
</dbReference>
<feature type="region of interest" description="Disordered" evidence="1">
    <location>
        <begin position="50"/>
        <end position="96"/>
    </location>
</feature>
<feature type="compositionally biased region" description="Low complexity" evidence="1">
    <location>
        <begin position="62"/>
        <end position="75"/>
    </location>
</feature>
<accession>G9P3M4</accession>
<organism evidence="2 3">
    <name type="scientific">Hypocrea atroviridis (strain ATCC 20476 / IMI 206040)</name>
    <name type="common">Trichoderma atroviride</name>
    <dbReference type="NCBI Taxonomy" id="452589"/>
    <lineage>
        <taxon>Eukaryota</taxon>
        <taxon>Fungi</taxon>
        <taxon>Dikarya</taxon>
        <taxon>Ascomycota</taxon>
        <taxon>Pezizomycotina</taxon>
        <taxon>Sordariomycetes</taxon>
        <taxon>Hypocreomycetidae</taxon>
        <taxon>Hypocreales</taxon>
        <taxon>Hypocreaceae</taxon>
        <taxon>Trichoderma</taxon>
    </lineage>
</organism>
<name>G9P3M4_HYPAI</name>
<dbReference type="OrthoDB" id="5427699at2759"/>
<dbReference type="GeneID" id="25785956"/>
<dbReference type="Proteomes" id="UP000005426">
    <property type="component" value="Unassembled WGS sequence"/>
</dbReference>
<evidence type="ECO:0000313" key="2">
    <source>
        <dbReference type="EMBL" id="EHK42982.1"/>
    </source>
</evidence>
<dbReference type="PANTHER" id="PTHR34403">
    <property type="entry name" value="TOL-PAL SYSTEM PROTEIN TOLA"/>
    <property type="match status" value="1"/>
</dbReference>
<protein>
    <submittedName>
        <fullName evidence="2">Uncharacterized protein</fullName>
    </submittedName>
</protein>
<dbReference type="AlphaFoldDB" id="G9P3M4"/>
<proteinExistence type="predicted"/>
<evidence type="ECO:0000256" key="1">
    <source>
        <dbReference type="SAM" id="MobiDB-lite"/>
    </source>
</evidence>
<dbReference type="InterPro" id="IPR050972">
    <property type="entry name" value="SDr-like"/>
</dbReference>
<dbReference type="HOGENOM" id="CLU_375083_0_0_1"/>
<feature type="region of interest" description="Disordered" evidence="1">
    <location>
        <begin position="685"/>
        <end position="740"/>
    </location>
</feature>
<feature type="compositionally biased region" description="Basic and acidic residues" evidence="1">
    <location>
        <begin position="700"/>
        <end position="712"/>
    </location>
</feature>